<feature type="compositionally biased region" description="Pro residues" evidence="1">
    <location>
        <begin position="50"/>
        <end position="60"/>
    </location>
</feature>
<protein>
    <recommendedName>
        <fullName evidence="5">Secreted protein</fullName>
    </recommendedName>
</protein>
<reference evidence="4" key="1">
    <citation type="journal article" date="2019" name="Int. J. Syst. Evol. Microbiol.">
        <title>The Global Catalogue of Microorganisms (GCM) 10K type strain sequencing project: providing services to taxonomists for standard genome sequencing and annotation.</title>
        <authorList>
            <consortium name="The Broad Institute Genomics Platform"/>
            <consortium name="The Broad Institute Genome Sequencing Center for Infectious Disease"/>
            <person name="Wu L."/>
            <person name="Ma J."/>
        </authorList>
    </citation>
    <scope>NUCLEOTIDE SEQUENCE [LARGE SCALE GENOMIC DNA]</scope>
    <source>
        <strain evidence="4">CGMCC 4.7304</strain>
    </source>
</reference>
<dbReference type="EMBL" id="JBHSPB010000016">
    <property type="protein sequence ID" value="MFC5723205.1"/>
    <property type="molecule type" value="Genomic_DNA"/>
</dbReference>
<organism evidence="3 4">
    <name type="scientific">Streptomyces gamaensis</name>
    <dbReference type="NCBI Taxonomy" id="1763542"/>
    <lineage>
        <taxon>Bacteria</taxon>
        <taxon>Bacillati</taxon>
        <taxon>Actinomycetota</taxon>
        <taxon>Actinomycetes</taxon>
        <taxon>Kitasatosporales</taxon>
        <taxon>Streptomycetaceae</taxon>
        <taxon>Streptomyces</taxon>
    </lineage>
</organism>
<feature type="compositionally biased region" description="Low complexity" evidence="1">
    <location>
        <begin position="8"/>
        <end position="17"/>
    </location>
</feature>
<keyword evidence="4" id="KW-1185">Reference proteome</keyword>
<dbReference type="Proteomes" id="UP001596083">
    <property type="component" value="Unassembled WGS sequence"/>
</dbReference>
<accession>A0ABW0Z9D0</accession>
<name>A0ABW0Z9D0_9ACTN</name>
<comment type="caution">
    <text evidence="3">The sequence shown here is derived from an EMBL/GenBank/DDBJ whole genome shotgun (WGS) entry which is preliminary data.</text>
</comment>
<feature type="region of interest" description="Disordered" evidence="1">
    <location>
        <begin position="1"/>
        <end position="65"/>
    </location>
</feature>
<keyword evidence="2" id="KW-0812">Transmembrane</keyword>
<evidence type="ECO:0000313" key="4">
    <source>
        <dbReference type="Proteomes" id="UP001596083"/>
    </source>
</evidence>
<keyword evidence="2" id="KW-1133">Transmembrane helix</keyword>
<feature type="transmembrane region" description="Helical" evidence="2">
    <location>
        <begin position="72"/>
        <end position="95"/>
    </location>
</feature>
<gene>
    <name evidence="3" type="ORF">ACFP1Z_23835</name>
</gene>
<evidence type="ECO:0000256" key="1">
    <source>
        <dbReference type="SAM" id="MobiDB-lite"/>
    </source>
</evidence>
<proteinExistence type="predicted"/>
<evidence type="ECO:0008006" key="5">
    <source>
        <dbReference type="Google" id="ProtNLM"/>
    </source>
</evidence>
<keyword evidence="2" id="KW-0472">Membrane</keyword>
<evidence type="ECO:0000313" key="3">
    <source>
        <dbReference type="EMBL" id="MFC5723205.1"/>
    </source>
</evidence>
<dbReference type="RefSeq" id="WP_390319263.1">
    <property type="nucleotide sequence ID" value="NZ_JBHSPB010000016.1"/>
</dbReference>
<evidence type="ECO:0000256" key="2">
    <source>
        <dbReference type="SAM" id="Phobius"/>
    </source>
</evidence>
<sequence>MSTEADRPAPGAPGAAGLRIDDEPSTVRLRTAPRATWSVPEQRAGSVLAPPSPPYPPDPAAVPAGPRGRARAVVAAVCLILGVGLICGAVAGSWLTRARGADSAAERDFALGGSLWRTVPVDELFPPAVHGANAGPGGAERDWIRVGVAPDGDCAGAFDAALARVLAPAGCARLLRATYTDATSTSVTTVGLLVTTADSTGMRALRERFAGEHLDERPEMLPRPYAPRGTAAERFGDTQRAAWHIGVLTDAPAVVYTVTGFADGRTVTTPQPAARALAPRATTAPAQAGLGHEATALAERMEEGVRAALRRAVREDRR</sequence>